<dbReference type="EMBL" id="JBBAXC010000002">
    <property type="protein sequence ID" value="MEI5906069.1"/>
    <property type="molecule type" value="Genomic_DNA"/>
</dbReference>
<reference evidence="2 3" key="1">
    <citation type="journal article" date="2018" name="J. Microbiol.">
        <title>Bacillus spongiae sp. nov., isolated from sponge of Jeju Island.</title>
        <authorList>
            <person name="Lee G.E."/>
            <person name="Im W.T."/>
            <person name="Park J.S."/>
        </authorList>
    </citation>
    <scope>NUCLEOTIDE SEQUENCE [LARGE SCALE GENOMIC DNA]</scope>
    <source>
        <strain evidence="2 3">135PIL107-10</strain>
    </source>
</reference>
<dbReference type="RefSeq" id="WP_336585490.1">
    <property type="nucleotide sequence ID" value="NZ_JBBAXC010000002.1"/>
</dbReference>
<keyword evidence="1" id="KW-1133">Transmembrane helix</keyword>
<feature type="transmembrane region" description="Helical" evidence="1">
    <location>
        <begin position="64"/>
        <end position="85"/>
    </location>
</feature>
<dbReference type="PIRSF" id="PIRSF030092">
    <property type="entry name" value="UCP030092"/>
    <property type="match status" value="1"/>
</dbReference>
<sequence>MANVLSSIGAVFVTIPLVGYFIVFIIVKQLSKQHRLAVSFAIDITTLLLLFAVHFIILTIWEQSFFWLIFLFMLIMGVGFILLYWKVKGEIIYSKIIKGFWRMNFLVLSFAYVTLLLFGLIYRLLTTI</sequence>
<keyword evidence="1" id="KW-0472">Membrane</keyword>
<keyword evidence="3" id="KW-1185">Reference proteome</keyword>
<proteinExistence type="predicted"/>
<protein>
    <submittedName>
        <fullName evidence="2">DUF3397 domain-containing protein</fullName>
    </submittedName>
</protein>
<dbReference type="InterPro" id="IPR016945">
    <property type="entry name" value="UCP030092"/>
</dbReference>
<gene>
    <name evidence="2" type="ORF">WAK64_03160</name>
</gene>
<organism evidence="2 3">
    <name type="scientific">Bacillus spongiae</name>
    <dbReference type="NCBI Taxonomy" id="2683610"/>
    <lineage>
        <taxon>Bacteria</taxon>
        <taxon>Bacillati</taxon>
        <taxon>Bacillota</taxon>
        <taxon>Bacilli</taxon>
        <taxon>Bacillales</taxon>
        <taxon>Bacillaceae</taxon>
        <taxon>Bacillus</taxon>
    </lineage>
</organism>
<evidence type="ECO:0000256" key="1">
    <source>
        <dbReference type="SAM" id="Phobius"/>
    </source>
</evidence>
<name>A0ABU8H9T7_9BACI</name>
<dbReference type="InterPro" id="IPR024515">
    <property type="entry name" value="DUF3397"/>
</dbReference>
<comment type="caution">
    <text evidence="2">The sequence shown here is derived from an EMBL/GenBank/DDBJ whole genome shotgun (WGS) entry which is preliminary data.</text>
</comment>
<accession>A0ABU8H9T7</accession>
<evidence type="ECO:0000313" key="2">
    <source>
        <dbReference type="EMBL" id="MEI5906069.1"/>
    </source>
</evidence>
<feature type="transmembrane region" description="Helical" evidence="1">
    <location>
        <begin position="36"/>
        <end position="58"/>
    </location>
</feature>
<feature type="transmembrane region" description="Helical" evidence="1">
    <location>
        <begin position="105"/>
        <end position="125"/>
    </location>
</feature>
<dbReference type="Pfam" id="PF11877">
    <property type="entry name" value="DUF3397"/>
    <property type="match status" value="1"/>
</dbReference>
<feature type="transmembrane region" description="Helical" evidence="1">
    <location>
        <begin position="6"/>
        <end position="27"/>
    </location>
</feature>
<keyword evidence="1" id="KW-0812">Transmembrane</keyword>
<evidence type="ECO:0000313" key="3">
    <source>
        <dbReference type="Proteomes" id="UP001312865"/>
    </source>
</evidence>
<dbReference type="Proteomes" id="UP001312865">
    <property type="component" value="Unassembled WGS sequence"/>
</dbReference>